<protein>
    <recommendedName>
        <fullName evidence="4">F-box domain-containing protein</fullName>
    </recommendedName>
</protein>
<dbReference type="Proteomes" id="UP001302812">
    <property type="component" value="Unassembled WGS sequence"/>
</dbReference>
<sequence>MNSQRFDYFFDLPPELREQILSYLCIVPGGVVVGPDVNEWNDFAGNNHLAATLPRGDAGRGRNEGRSKAQSKSNPRPPVNLFLASPVLYREAGDLYYGRNVFHLNLATGASWARKRRMRRLPRHHRSNSSSGSGSGSMIVGYSSEFGLTVTRSPVMRLLTEPDAAAARCRIASVVCHLVRFGEQAQGYLVPALGDMALVGRLRRVRVDLLGAPPGLRGGGGGNEGLMKKADLGGNPALRSLLVLLADPDLEKAELRVPKRFHAGFWCRFHHPLEGEESCAMMRGCQGEGEVGSGDRFGEFLKVDIRKLAEACGAQGPEFSIKKVGCD</sequence>
<accession>A0AAN6TCT2</accession>
<gene>
    <name evidence="2" type="ORF">N656DRAFT_780192</name>
</gene>
<dbReference type="RefSeq" id="XP_064669602.1">
    <property type="nucleotide sequence ID" value="XM_064815332.1"/>
</dbReference>
<evidence type="ECO:0008006" key="4">
    <source>
        <dbReference type="Google" id="ProtNLM"/>
    </source>
</evidence>
<reference evidence="2" key="1">
    <citation type="journal article" date="2023" name="Mol. Phylogenet. Evol.">
        <title>Genome-scale phylogeny and comparative genomics of the fungal order Sordariales.</title>
        <authorList>
            <person name="Hensen N."/>
            <person name="Bonometti L."/>
            <person name="Westerberg I."/>
            <person name="Brannstrom I.O."/>
            <person name="Guillou S."/>
            <person name="Cros-Aarteil S."/>
            <person name="Calhoun S."/>
            <person name="Haridas S."/>
            <person name="Kuo A."/>
            <person name="Mondo S."/>
            <person name="Pangilinan J."/>
            <person name="Riley R."/>
            <person name="LaButti K."/>
            <person name="Andreopoulos B."/>
            <person name="Lipzen A."/>
            <person name="Chen C."/>
            <person name="Yan M."/>
            <person name="Daum C."/>
            <person name="Ng V."/>
            <person name="Clum A."/>
            <person name="Steindorff A."/>
            <person name="Ohm R.A."/>
            <person name="Martin F."/>
            <person name="Silar P."/>
            <person name="Natvig D.O."/>
            <person name="Lalanne C."/>
            <person name="Gautier V."/>
            <person name="Ament-Velasquez S.L."/>
            <person name="Kruys A."/>
            <person name="Hutchinson M.I."/>
            <person name="Powell A.J."/>
            <person name="Barry K."/>
            <person name="Miller A.N."/>
            <person name="Grigoriev I.V."/>
            <person name="Debuchy R."/>
            <person name="Gladieux P."/>
            <person name="Hiltunen Thoren M."/>
            <person name="Johannesson H."/>
        </authorList>
    </citation>
    <scope>NUCLEOTIDE SEQUENCE</scope>
    <source>
        <strain evidence="2">CBS 508.74</strain>
    </source>
</reference>
<dbReference type="AlphaFoldDB" id="A0AAN6TCT2"/>
<feature type="region of interest" description="Disordered" evidence="1">
    <location>
        <begin position="51"/>
        <end position="78"/>
    </location>
</feature>
<organism evidence="2 3">
    <name type="scientific">Canariomyces notabilis</name>
    <dbReference type="NCBI Taxonomy" id="2074819"/>
    <lineage>
        <taxon>Eukaryota</taxon>
        <taxon>Fungi</taxon>
        <taxon>Dikarya</taxon>
        <taxon>Ascomycota</taxon>
        <taxon>Pezizomycotina</taxon>
        <taxon>Sordariomycetes</taxon>
        <taxon>Sordariomycetidae</taxon>
        <taxon>Sordariales</taxon>
        <taxon>Chaetomiaceae</taxon>
        <taxon>Canariomyces</taxon>
    </lineage>
</organism>
<reference evidence="2" key="2">
    <citation type="submission" date="2023-05" db="EMBL/GenBank/DDBJ databases">
        <authorList>
            <consortium name="Lawrence Berkeley National Laboratory"/>
            <person name="Steindorff A."/>
            <person name="Hensen N."/>
            <person name="Bonometti L."/>
            <person name="Westerberg I."/>
            <person name="Brannstrom I.O."/>
            <person name="Guillou S."/>
            <person name="Cros-Aarteil S."/>
            <person name="Calhoun S."/>
            <person name="Haridas S."/>
            <person name="Kuo A."/>
            <person name="Mondo S."/>
            <person name="Pangilinan J."/>
            <person name="Riley R."/>
            <person name="Labutti K."/>
            <person name="Andreopoulos B."/>
            <person name="Lipzen A."/>
            <person name="Chen C."/>
            <person name="Yanf M."/>
            <person name="Daum C."/>
            <person name="Ng V."/>
            <person name="Clum A."/>
            <person name="Ohm R."/>
            <person name="Martin F."/>
            <person name="Silar P."/>
            <person name="Natvig D."/>
            <person name="Lalanne C."/>
            <person name="Gautier V."/>
            <person name="Ament-Velasquez S.L."/>
            <person name="Kruys A."/>
            <person name="Hutchinson M.I."/>
            <person name="Powell A.J."/>
            <person name="Barry K."/>
            <person name="Miller A.N."/>
            <person name="Grigoriev I.V."/>
            <person name="Debuchy R."/>
            <person name="Gladieux P."/>
            <person name="Thoren M.H."/>
            <person name="Johannesson H."/>
        </authorList>
    </citation>
    <scope>NUCLEOTIDE SEQUENCE</scope>
    <source>
        <strain evidence="2">CBS 508.74</strain>
    </source>
</reference>
<feature type="compositionally biased region" description="Basic and acidic residues" evidence="1">
    <location>
        <begin position="57"/>
        <end position="67"/>
    </location>
</feature>
<keyword evidence="3" id="KW-1185">Reference proteome</keyword>
<evidence type="ECO:0000256" key="1">
    <source>
        <dbReference type="SAM" id="MobiDB-lite"/>
    </source>
</evidence>
<dbReference type="EMBL" id="MU853344">
    <property type="protein sequence ID" value="KAK4112032.1"/>
    <property type="molecule type" value="Genomic_DNA"/>
</dbReference>
<name>A0AAN6TCT2_9PEZI</name>
<dbReference type="GeneID" id="89939457"/>
<evidence type="ECO:0000313" key="3">
    <source>
        <dbReference type="Proteomes" id="UP001302812"/>
    </source>
</evidence>
<evidence type="ECO:0000313" key="2">
    <source>
        <dbReference type="EMBL" id="KAK4112032.1"/>
    </source>
</evidence>
<comment type="caution">
    <text evidence="2">The sequence shown here is derived from an EMBL/GenBank/DDBJ whole genome shotgun (WGS) entry which is preliminary data.</text>
</comment>
<proteinExistence type="predicted"/>